<evidence type="ECO:0000259" key="6">
    <source>
        <dbReference type="Pfam" id="PF07730"/>
    </source>
</evidence>
<organism evidence="7 8">
    <name type="scientific">Corynebacterium suicordis DSM 45110</name>
    <dbReference type="NCBI Taxonomy" id="1121369"/>
    <lineage>
        <taxon>Bacteria</taxon>
        <taxon>Bacillati</taxon>
        <taxon>Actinomycetota</taxon>
        <taxon>Actinomycetes</taxon>
        <taxon>Mycobacteriales</taxon>
        <taxon>Corynebacteriaceae</taxon>
        <taxon>Corynebacterium</taxon>
    </lineage>
</organism>
<evidence type="ECO:0000256" key="4">
    <source>
        <dbReference type="SAM" id="MobiDB-lite"/>
    </source>
</evidence>
<dbReference type="SUPFAM" id="SSF55874">
    <property type="entry name" value="ATPase domain of HSP90 chaperone/DNA topoisomerase II/histidine kinase"/>
    <property type="match status" value="1"/>
</dbReference>
<dbReference type="Proteomes" id="UP000635902">
    <property type="component" value="Unassembled WGS sequence"/>
</dbReference>
<dbReference type="Gene3D" id="1.20.5.1930">
    <property type="match status" value="1"/>
</dbReference>
<feature type="transmembrane region" description="Helical" evidence="5">
    <location>
        <begin position="129"/>
        <end position="147"/>
    </location>
</feature>
<evidence type="ECO:0000256" key="2">
    <source>
        <dbReference type="ARBA" id="ARBA00022777"/>
    </source>
</evidence>
<keyword evidence="8" id="KW-1185">Reference proteome</keyword>
<keyword evidence="1" id="KW-0808">Transferase</keyword>
<feature type="region of interest" description="Disordered" evidence="4">
    <location>
        <begin position="378"/>
        <end position="400"/>
    </location>
</feature>
<keyword evidence="5" id="KW-1133">Transmembrane helix</keyword>
<keyword evidence="2 7" id="KW-0418">Kinase</keyword>
<proteinExistence type="predicted"/>
<dbReference type="PANTHER" id="PTHR24421:SF63">
    <property type="entry name" value="SENSOR HISTIDINE KINASE DESK"/>
    <property type="match status" value="1"/>
</dbReference>
<dbReference type="GO" id="GO:0016301">
    <property type="term" value="F:kinase activity"/>
    <property type="evidence" value="ECO:0007669"/>
    <property type="project" value="UniProtKB-KW"/>
</dbReference>
<gene>
    <name evidence="7" type="ORF">IRY30_00415</name>
</gene>
<dbReference type="CDD" id="cd16917">
    <property type="entry name" value="HATPase_UhpB-NarQ-NarX-like"/>
    <property type="match status" value="1"/>
</dbReference>
<dbReference type="InterPro" id="IPR050482">
    <property type="entry name" value="Sensor_HK_TwoCompSys"/>
</dbReference>
<evidence type="ECO:0000256" key="5">
    <source>
        <dbReference type="SAM" id="Phobius"/>
    </source>
</evidence>
<evidence type="ECO:0000313" key="8">
    <source>
        <dbReference type="Proteomes" id="UP000635902"/>
    </source>
</evidence>
<protein>
    <submittedName>
        <fullName evidence="7">Sensor histidine kinase</fullName>
    </submittedName>
</protein>
<dbReference type="InterPro" id="IPR011712">
    <property type="entry name" value="Sig_transdc_His_kin_sub3_dim/P"/>
</dbReference>
<keyword evidence="5" id="KW-0812">Transmembrane</keyword>
<reference evidence="7 8" key="1">
    <citation type="submission" date="2020-10" db="EMBL/GenBank/DDBJ databases">
        <title>Novel species in genus Corynebacterium.</title>
        <authorList>
            <person name="Zhang G."/>
        </authorList>
    </citation>
    <scope>NUCLEOTIDE SEQUENCE [LARGE SCALE GENOMIC DNA]</scope>
    <source>
        <strain evidence="7 8">DSM 45110</strain>
    </source>
</reference>
<evidence type="ECO:0000256" key="1">
    <source>
        <dbReference type="ARBA" id="ARBA00022679"/>
    </source>
</evidence>
<feature type="transmembrane region" description="Helical" evidence="5">
    <location>
        <begin position="154"/>
        <end position="174"/>
    </location>
</feature>
<feature type="transmembrane region" description="Helical" evidence="5">
    <location>
        <begin position="53"/>
        <end position="74"/>
    </location>
</feature>
<evidence type="ECO:0000256" key="3">
    <source>
        <dbReference type="ARBA" id="ARBA00023012"/>
    </source>
</evidence>
<comment type="caution">
    <text evidence="7">The sequence shown here is derived from an EMBL/GenBank/DDBJ whole genome shotgun (WGS) entry which is preliminary data.</text>
</comment>
<accession>A0ABR9ZHX1</accession>
<dbReference type="RefSeq" id="WP_194555457.1">
    <property type="nucleotide sequence ID" value="NZ_JADKMY010000001.1"/>
</dbReference>
<dbReference type="InterPro" id="IPR036890">
    <property type="entry name" value="HATPase_C_sf"/>
</dbReference>
<evidence type="ECO:0000313" key="7">
    <source>
        <dbReference type="EMBL" id="MBF4552549.1"/>
    </source>
</evidence>
<feature type="transmembrane region" description="Helical" evidence="5">
    <location>
        <begin position="21"/>
        <end position="41"/>
    </location>
</feature>
<dbReference type="Gene3D" id="3.30.565.10">
    <property type="entry name" value="Histidine kinase-like ATPase, C-terminal domain"/>
    <property type="match status" value="1"/>
</dbReference>
<keyword evidence="3" id="KW-0902">Two-component regulatory system</keyword>
<feature type="transmembrane region" description="Helical" evidence="5">
    <location>
        <begin position="86"/>
        <end position="109"/>
    </location>
</feature>
<dbReference type="Pfam" id="PF07730">
    <property type="entry name" value="HisKA_3"/>
    <property type="match status" value="1"/>
</dbReference>
<feature type="domain" description="Signal transduction histidine kinase subgroup 3 dimerisation and phosphoacceptor" evidence="6">
    <location>
        <begin position="192"/>
        <end position="255"/>
    </location>
</feature>
<keyword evidence="5" id="KW-0472">Membrane</keyword>
<dbReference type="PANTHER" id="PTHR24421">
    <property type="entry name" value="NITRATE/NITRITE SENSOR PROTEIN NARX-RELATED"/>
    <property type="match status" value="1"/>
</dbReference>
<sequence length="400" mass="43785">MTPTDASSAMGQMERQPRLKFHMSNAVFAGVWLLMLAYPILNTLSREESLAKKIIFLLLNVVFAVVYTGGFGLLASWRQRREDHLVWAWVILVLLCLAGIAVLIGFHIVNYTPWLMAMLCYGLPRRWGIPAGLVTAVVALGVTFLAFRGQYIFATYMLLVASCSAVIIPLALAVDFTETRKRDEQKVMVLRERERLARDVHDLLGHSLTVINLKAELARTLVDSDTIAVRAELEEIAHLSRTALAEVRSTVTRIERPDFAGEVSAAKRALSTTGIQADLPDPDSAQRVSGVNAQLYSWVLREAVTNIIRHSSATSCQVLVTPEQLEIADNGRGIGELEPGNHPGGGLRGLTRRAEEAGGQLIISPAQPSGTRVLLTMSGDKEAPSRKMAASINKEDSAHE</sequence>
<dbReference type="EMBL" id="JADKMY010000001">
    <property type="protein sequence ID" value="MBF4552549.1"/>
    <property type="molecule type" value="Genomic_DNA"/>
</dbReference>
<name>A0ABR9ZHX1_9CORY</name>